<dbReference type="Pfam" id="PF00078">
    <property type="entry name" value="RVT_1"/>
    <property type="match status" value="1"/>
</dbReference>
<dbReference type="SUPFAM" id="SSF56672">
    <property type="entry name" value="DNA/RNA polymerases"/>
    <property type="match status" value="1"/>
</dbReference>
<keyword evidence="2" id="KW-0548">Nucleotidyltransferase</keyword>
<dbReference type="Gramene" id="C.cajan_06236.t">
    <property type="protein sequence ID" value="C.cajan_06236.t"/>
    <property type="gene ID" value="C.cajan_06236"/>
</dbReference>
<dbReference type="GO" id="GO:0004519">
    <property type="term" value="F:endonuclease activity"/>
    <property type="evidence" value="ECO:0007669"/>
    <property type="project" value="UniProtKB-KW"/>
</dbReference>
<dbReference type="Proteomes" id="UP000075243">
    <property type="component" value="Chromosome 2"/>
</dbReference>
<dbReference type="Gene3D" id="3.10.10.10">
    <property type="entry name" value="HIV Type 1 Reverse Transcriptase, subunit A, domain 1"/>
    <property type="match status" value="1"/>
</dbReference>
<dbReference type="CDD" id="cd01647">
    <property type="entry name" value="RT_LTR"/>
    <property type="match status" value="1"/>
</dbReference>
<dbReference type="GO" id="GO:0003964">
    <property type="term" value="F:RNA-directed DNA polymerase activity"/>
    <property type="evidence" value="ECO:0007669"/>
    <property type="project" value="UniProtKB-KW"/>
</dbReference>
<keyword evidence="6" id="KW-0695">RNA-directed DNA polymerase</keyword>
<keyword evidence="1" id="KW-0808">Transferase</keyword>
<proteinExistence type="predicted"/>
<evidence type="ECO:0000256" key="6">
    <source>
        <dbReference type="ARBA" id="ARBA00022918"/>
    </source>
</evidence>
<gene>
    <name evidence="9" type="ORF">KK1_006407</name>
</gene>
<evidence type="ECO:0000256" key="5">
    <source>
        <dbReference type="ARBA" id="ARBA00022801"/>
    </source>
</evidence>
<evidence type="ECO:0000313" key="9">
    <source>
        <dbReference type="EMBL" id="KYP73757.1"/>
    </source>
</evidence>
<evidence type="ECO:0000256" key="1">
    <source>
        <dbReference type="ARBA" id="ARBA00022679"/>
    </source>
</evidence>
<organism evidence="9 10">
    <name type="scientific">Cajanus cajan</name>
    <name type="common">Pigeon pea</name>
    <name type="synonym">Cajanus indicus</name>
    <dbReference type="NCBI Taxonomy" id="3821"/>
    <lineage>
        <taxon>Eukaryota</taxon>
        <taxon>Viridiplantae</taxon>
        <taxon>Streptophyta</taxon>
        <taxon>Embryophyta</taxon>
        <taxon>Tracheophyta</taxon>
        <taxon>Spermatophyta</taxon>
        <taxon>Magnoliopsida</taxon>
        <taxon>eudicotyledons</taxon>
        <taxon>Gunneridae</taxon>
        <taxon>Pentapetalae</taxon>
        <taxon>rosids</taxon>
        <taxon>fabids</taxon>
        <taxon>Fabales</taxon>
        <taxon>Fabaceae</taxon>
        <taxon>Papilionoideae</taxon>
        <taxon>50 kb inversion clade</taxon>
        <taxon>NPAAA clade</taxon>
        <taxon>indigoferoid/millettioid clade</taxon>
        <taxon>Phaseoleae</taxon>
        <taxon>Cajanus</taxon>
    </lineage>
</organism>
<dbReference type="InterPro" id="IPR041373">
    <property type="entry name" value="RT_RNaseH"/>
</dbReference>
<keyword evidence="10" id="KW-1185">Reference proteome</keyword>
<evidence type="ECO:0000259" key="7">
    <source>
        <dbReference type="Pfam" id="PF00078"/>
    </source>
</evidence>
<evidence type="ECO:0000256" key="3">
    <source>
        <dbReference type="ARBA" id="ARBA00022722"/>
    </source>
</evidence>
<dbReference type="InterPro" id="IPR043502">
    <property type="entry name" value="DNA/RNA_pol_sf"/>
</dbReference>
<dbReference type="InterPro" id="IPR050951">
    <property type="entry name" value="Retrovirus_Pol_polyprotein"/>
</dbReference>
<feature type="domain" description="Reverse transcriptase RNase H-like" evidence="8">
    <location>
        <begin position="246"/>
        <end position="345"/>
    </location>
</feature>
<dbReference type="EMBL" id="CM003604">
    <property type="protein sequence ID" value="KYP73757.1"/>
    <property type="molecule type" value="Genomic_DNA"/>
</dbReference>
<reference evidence="9 10" key="1">
    <citation type="journal article" date="2012" name="Nat. Biotechnol.">
        <title>Draft genome sequence of pigeonpea (Cajanus cajan), an orphan legume crop of resource-poor farmers.</title>
        <authorList>
            <person name="Varshney R.K."/>
            <person name="Chen W."/>
            <person name="Li Y."/>
            <person name="Bharti A.K."/>
            <person name="Saxena R.K."/>
            <person name="Schlueter J.A."/>
            <person name="Donoghue M.T."/>
            <person name="Azam S."/>
            <person name="Fan G."/>
            <person name="Whaley A.M."/>
            <person name="Farmer A.D."/>
            <person name="Sheridan J."/>
            <person name="Iwata A."/>
            <person name="Tuteja R."/>
            <person name="Penmetsa R.V."/>
            <person name="Wu W."/>
            <person name="Upadhyaya H.D."/>
            <person name="Yang S.P."/>
            <person name="Shah T."/>
            <person name="Saxena K.B."/>
            <person name="Michael T."/>
            <person name="McCombie W.R."/>
            <person name="Yang B."/>
            <person name="Zhang G."/>
            <person name="Yang H."/>
            <person name="Wang J."/>
            <person name="Spillane C."/>
            <person name="Cook D.R."/>
            <person name="May G.D."/>
            <person name="Xu X."/>
            <person name="Jackson S.A."/>
        </authorList>
    </citation>
    <scope>NUCLEOTIDE SEQUENCE [LARGE SCALE GENOMIC DNA]</scope>
    <source>
        <strain evidence="10">cv. Asha</strain>
    </source>
</reference>
<dbReference type="OMA" id="SIYVREM"/>
<name>A0A151U380_CAJCA</name>
<protein>
    <submittedName>
        <fullName evidence="9">Retrovirus-related Pol polyprotein from transposon 17.6</fullName>
    </submittedName>
</protein>
<keyword evidence="3" id="KW-0540">Nuclease</keyword>
<dbReference type="InterPro" id="IPR000477">
    <property type="entry name" value="RT_dom"/>
</dbReference>
<dbReference type="Gene3D" id="3.30.70.270">
    <property type="match status" value="1"/>
</dbReference>
<dbReference type="Pfam" id="PF17917">
    <property type="entry name" value="RT_RNaseH"/>
    <property type="match status" value="1"/>
</dbReference>
<evidence type="ECO:0000256" key="2">
    <source>
        <dbReference type="ARBA" id="ARBA00022695"/>
    </source>
</evidence>
<dbReference type="CDD" id="cd09274">
    <property type="entry name" value="RNase_HI_RT_Ty3"/>
    <property type="match status" value="1"/>
</dbReference>
<dbReference type="AlphaFoldDB" id="A0A151U380"/>
<dbReference type="PANTHER" id="PTHR37984:SF5">
    <property type="entry name" value="PROTEIN NYNRIN-LIKE"/>
    <property type="match status" value="1"/>
</dbReference>
<accession>A0A151U380</accession>
<keyword evidence="5" id="KW-0378">Hydrolase</keyword>
<evidence type="ECO:0000256" key="4">
    <source>
        <dbReference type="ARBA" id="ARBA00022759"/>
    </source>
</evidence>
<dbReference type="GO" id="GO:0016787">
    <property type="term" value="F:hydrolase activity"/>
    <property type="evidence" value="ECO:0007669"/>
    <property type="project" value="UniProtKB-KW"/>
</dbReference>
<feature type="domain" description="Reverse transcriptase" evidence="7">
    <location>
        <begin position="112"/>
        <end position="182"/>
    </location>
</feature>
<keyword evidence="4" id="KW-0255">Endonuclease</keyword>
<evidence type="ECO:0000259" key="8">
    <source>
        <dbReference type="Pfam" id="PF17917"/>
    </source>
</evidence>
<dbReference type="Gene3D" id="3.10.20.370">
    <property type="match status" value="1"/>
</dbReference>
<sequence length="491" mass="56080">MDVIDSLHLLSFHPISQPPLEPSPQILSHPDPQIQTLLHQFNSIFAKPTCLPPPRLHDHHINLFPNSNHVNVKPYRYPHAHKDAMTLIINELLQTGLIRPSTSPFSSPVLLVRKKDGTWRFCADYRALKAITIKDRFPIPTIDELLDELGGATIFSKIDLCSGYHQICVHPDDIHKTAFRTWDGHYEGFLGLTGFYCRFIRHYASLAAPLTDLLKLTSFVWNLQAEQAFSTLKDAITKTLVLHLPDFTKYFDIITDASSVAVGAMLYQDQHPIAFFSKKLCSKMQQESIYVREMHVVTESVKKWRQYLIGRHFKIFTDQKSLKYFLTQAYHTPEQQRWATKLQGFNFDIIYKPGKENLVADALSHCHQDNLPSAILHAFSTTVPCIFEDLRTFYTSNAGSELIKEKIASSDHYLLFNKAFCIIEERSLYLTSSPCAPTFFMSSILHPLLVIPVSNPRSPEFRPPSLGLIFASMFKPLLPHVKPVNNINHPC</sequence>
<evidence type="ECO:0000313" key="10">
    <source>
        <dbReference type="Proteomes" id="UP000075243"/>
    </source>
</evidence>
<dbReference type="InterPro" id="IPR043128">
    <property type="entry name" value="Rev_trsase/Diguanyl_cyclase"/>
</dbReference>
<dbReference type="PANTHER" id="PTHR37984">
    <property type="entry name" value="PROTEIN CBG26694"/>
    <property type="match status" value="1"/>
</dbReference>